<dbReference type="AlphaFoldDB" id="A0A8H2M799"/>
<keyword evidence="2" id="KW-0472">Membrane</keyword>
<keyword evidence="2" id="KW-0812">Transmembrane</keyword>
<name>A0A8H2M799_9FIRM</name>
<dbReference type="InterPro" id="IPR003646">
    <property type="entry name" value="SH3-like_bac-type"/>
</dbReference>
<feature type="region of interest" description="Disordered" evidence="1">
    <location>
        <begin position="31"/>
        <end position="63"/>
    </location>
</feature>
<evidence type="ECO:0000256" key="2">
    <source>
        <dbReference type="SAM" id="Phobius"/>
    </source>
</evidence>
<reference evidence="4 5" key="1">
    <citation type="submission" date="2019-02" db="EMBL/GenBank/DDBJ databases">
        <authorList>
            <consortium name="Pathogen Informatics"/>
        </authorList>
    </citation>
    <scope>NUCLEOTIDE SEQUENCE [LARGE SCALE GENOMIC DNA]</scope>
    <source>
        <strain evidence="4 5">3012STDY7089603</strain>
    </source>
</reference>
<evidence type="ECO:0000313" key="5">
    <source>
        <dbReference type="Proteomes" id="UP000377798"/>
    </source>
</evidence>
<feature type="compositionally biased region" description="Basic and acidic residues" evidence="1">
    <location>
        <begin position="254"/>
        <end position="269"/>
    </location>
</feature>
<keyword evidence="5" id="KW-1185">Reference proteome</keyword>
<dbReference type="RefSeq" id="WP_131747967.1">
    <property type="nucleotide sequence ID" value="NZ_CAACYI010000001.1"/>
</dbReference>
<proteinExistence type="predicted"/>
<protein>
    <submittedName>
        <fullName evidence="4">Uncharacterized protein conserved in bacteria</fullName>
    </submittedName>
</protein>
<evidence type="ECO:0000256" key="1">
    <source>
        <dbReference type="SAM" id="MobiDB-lite"/>
    </source>
</evidence>
<sequence>MKCPACGKENASDAKFCNSCGSPLAFPGNHDVEDHLPFSNQEDERISPRGEGREVYPQDYYEDRPSKSQKKMAVKIVSLLVALAIVCVLGLFAVKTWKRASLEKAATQAMEEGNYQDATVKFQALYKATNQEKYQKQMTEAHALAQDSESLENAKNLLAQGSYKQALQKLLEVRNHNNGIKQEAEKVLTDLQTIVEGKVDAYNMMQDYSTSIQLLNGLLAVAPENESFLAMKTHALSAQTGMNEEKARAETEAKAAEEKAKKEEKEAASRAKQAKASSNIINTFQYVTSGSANVRSGPGKNYRVNYSLDRGAEVYVYDTFYDGTRTWCNIGDGWISYRTLNGEL</sequence>
<dbReference type="EMBL" id="CAACYI010000001">
    <property type="protein sequence ID" value="VFB15600.1"/>
    <property type="molecule type" value="Genomic_DNA"/>
</dbReference>
<dbReference type="PROSITE" id="PS51781">
    <property type="entry name" value="SH3B"/>
    <property type="match status" value="1"/>
</dbReference>
<gene>
    <name evidence="4" type="ORF">NCTC13150_00099</name>
</gene>
<comment type="caution">
    <text evidence="4">The sequence shown here is derived from an EMBL/GenBank/DDBJ whole genome shotgun (WGS) entry which is preliminary data.</text>
</comment>
<dbReference type="Pfam" id="PF13240">
    <property type="entry name" value="Zn_Ribbon_1"/>
    <property type="match status" value="1"/>
</dbReference>
<evidence type="ECO:0000259" key="3">
    <source>
        <dbReference type="PROSITE" id="PS51781"/>
    </source>
</evidence>
<dbReference type="InterPro" id="IPR026870">
    <property type="entry name" value="Zinc_ribbon_dom"/>
</dbReference>
<accession>A0A8H2M799</accession>
<evidence type="ECO:0000313" key="4">
    <source>
        <dbReference type="EMBL" id="VFB15600.1"/>
    </source>
</evidence>
<dbReference type="Gene3D" id="2.30.30.40">
    <property type="entry name" value="SH3 Domains"/>
    <property type="match status" value="1"/>
</dbReference>
<feature type="transmembrane region" description="Helical" evidence="2">
    <location>
        <begin position="73"/>
        <end position="94"/>
    </location>
</feature>
<feature type="domain" description="SH3b" evidence="3">
    <location>
        <begin position="282"/>
        <end position="344"/>
    </location>
</feature>
<feature type="region of interest" description="Disordered" evidence="1">
    <location>
        <begin position="254"/>
        <end position="274"/>
    </location>
</feature>
<organism evidence="4 5">
    <name type="scientific">Urinicoccus massiliensis</name>
    <dbReference type="NCBI Taxonomy" id="1723382"/>
    <lineage>
        <taxon>Bacteria</taxon>
        <taxon>Bacillati</taxon>
        <taxon>Bacillota</taxon>
        <taxon>Tissierellia</taxon>
        <taxon>Tissierellales</taxon>
        <taxon>Peptoniphilaceae</taxon>
        <taxon>Urinicoccus</taxon>
    </lineage>
</organism>
<keyword evidence="2" id="KW-1133">Transmembrane helix</keyword>
<dbReference type="Proteomes" id="UP000377798">
    <property type="component" value="Unassembled WGS sequence"/>
</dbReference>